<proteinExistence type="predicted"/>
<dbReference type="Proteomes" id="UP000265703">
    <property type="component" value="Unassembled WGS sequence"/>
</dbReference>
<evidence type="ECO:0000313" key="2">
    <source>
        <dbReference type="Proteomes" id="UP000265703"/>
    </source>
</evidence>
<protein>
    <submittedName>
        <fullName evidence="1">Uncharacterized protein</fullName>
    </submittedName>
</protein>
<evidence type="ECO:0000313" key="1">
    <source>
        <dbReference type="EMBL" id="RIA80377.1"/>
    </source>
</evidence>
<organism evidence="1 2">
    <name type="scientific">Glomus cerebriforme</name>
    <dbReference type="NCBI Taxonomy" id="658196"/>
    <lineage>
        <taxon>Eukaryota</taxon>
        <taxon>Fungi</taxon>
        <taxon>Fungi incertae sedis</taxon>
        <taxon>Mucoromycota</taxon>
        <taxon>Glomeromycotina</taxon>
        <taxon>Glomeromycetes</taxon>
        <taxon>Glomerales</taxon>
        <taxon>Glomeraceae</taxon>
        <taxon>Glomus</taxon>
    </lineage>
</organism>
<gene>
    <name evidence="1" type="ORF">C1645_607764</name>
</gene>
<sequence>MVNNFEQEVKLSQTDISNIVIHFFDEVNQIVKNNHDPTMEIDRLFPEVIEKKYNIILSTEEKANIFALKRAIVTYIENLKGTDLLVSESDFDNSFPNMLMK</sequence>
<name>A0A397S8Q0_9GLOM</name>
<dbReference type="OrthoDB" id="2405589at2759"/>
<comment type="caution">
    <text evidence="1">The sequence shown here is derived from an EMBL/GenBank/DDBJ whole genome shotgun (WGS) entry which is preliminary data.</text>
</comment>
<dbReference type="STRING" id="658196.A0A397S8Q0"/>
<keyword evidence="2" id="KW-1185">Reference proteome</keyword>
<reference evidence="1 2" key="1">
    <citation type="submission" date="2018-06" db="EMBL/GenBank/DDBJ databases">
        <title>Comparative genomics reveals the genomic features of Rhizophagus irregularis, R. cerebriforme, R. diaphanum and Gigaspora rosea, and their symbiotic lifestyle signature.</title>
        <authorList>
            <person name="Morin E."/>
            <person name="San Clemente H."/>
            <person name="Chen E.C.H."/>
            <person name="De La Providencia I."/>
            <person name="Hainaut M."/>
            <person name="Kuo A."/>
            <person name="Kohler A."/>
            <person name="Murat C."/>
            <person name="Tang N."/>
            <person name="Roy S."/>
            <person name="Loubradou J."/>
            <person name="Henrissat B."/>
            <person name="Grigoriev I.V."/>
            <person name="Corradi N."/>
            <person name="Roux C."/>
            <person name="Martin F.M."/>
        </authorList>
    </citation>
    <scope>NUCLEOTIDE SEQUENCE [LARGE SCALE GENOMIC DNA]</scope>
    <source>
        <strain evidence="1 2">DAOM 227022</strain>
    </source>
</reference>
<dbReference type="AlphaFoldDB" id="A0A397S8Q0"/>
<dbReference type="EMBL" id="QKYT01000982">
    <property type="protein sequence ID" value="RIA80377.1"/>
    <property type="molecule type" value="Genomic_DNA"/>
</dbReference>
<accession>A0A397S8Q0</accession>